<proteinExistence type="predicted"/>
<name>A0A8J4UJK5_CLAMG</name>
<protein>
    <submittedName>
        <fullName evidence="2">Uncharacterized protein</fullName>
    </submittedName>
</protein>
<evidence type="ECO:0000313" key="2">
    <source>
        <dbReference type="EMBL" id="KAF5908556.1"/>
    </source>
</evidence>
<organism evidence="2 3">
    <name type="scientific">Clarias magur</name>
    <name type="common">Asian catfish</name>
    <name type="synonym">Macropteronotus magur</name>
    <dbReference type="NCBI Taxonomy" id="1594786"/>
    <lineage>
        <taxon>Eukaryota</taxon>
        <taxon>Metazoa</taxon>
        <taxon>Chordata</taxon>
        <taxon>Craniata</taxon>
        <taxon>Vertebrata</taxon>
        <taxon>Euteleostomi</taxon>
        <taxon>Actinopterygii</taxon>
        <taxon>Neopterygii</taxon>
        <taxon>Teleostei</taxon>
        <taxon>Ostariophysi</taxon>
        <taxon>Siluriformes</taxon>
        <taxon>Clariidae</taxon>
        <taxon>Clarias</taxon>
    </lineage>
</organism>
<keyword evidence="3" id="KW-1185">Reference proteome</keyword>
<dbReference type="Proteomes" id="UP000727407">
    <property type="component" value="Unassembled WGS sequence"/>
</dbReference>
<comment type="caution">
    <text evidence="2">The sequence shown here is derived from an EMBL/GenBank/DDBJ whole genome shotgun (WGS) entry which is preliminary data.</text>
</comment>
<sequence length="97" mass="10515">MEDGIRDAILLPDLPASSVIIQDHSSTYHGDIRISVFPAASASAYFDRSIYSNSLPRPTDERRTNGLAFCGSHMSEGQGEKDERPGEENSTTLSALS</sequence>
<accession>A0A8J4UJK5</accession>
<evidence type="ECO:0000256" key="1">
    <source>
        <dbReference type="SAM" id="MobiDB-lite"/>
    </source>
</evidence>
<feature type="compositionally biased region" description="Polar residues" evidence="1">
    <location>
        <begin position="88"/>
        <end position="97"/>
    </location>
</feature>
<feature type="region of interest" description="Disordered" evidence="1">
    <location>
        <begin position="54"/>
        <end position="97"/>
    </location>
</feature>
<feature type="compositionally biased region" description="Basic and acidic residues" evidence="1">
    <location>
        <begin position="78"/>
        <end position="87"/>
    </location>
</feature>
<dbReference type="AlphaFoldDB" id="A0A8J4UJK5"/>
<dbReference type="EMBL" id="QNUK01000012">
    <property type="protein sequence ID" value="KAF5908556.1"/>
    <property type="molecule type" value="Genomic_DNA"/>
</dbReference>
<reference evidence="2" key="1">
    <citation type="submission" date="2020-07" db="EMBL/GenBank/DDBJ databases">
        <title>Clarias magur genome sequencing, assembly and annotation.</title>
        <authorList>
            <person name="Kushwaha B."/>
            <person name="Kumar R."/>
            <person name="Das P."/>
            <person name="Joshi C.G."/>
            <person name="Kumar D."/>
            <person name="Nagpure N.S."/>
            <person name="Pandey M."/>
            <person name="Agarwal S."/>
            <person name="Srivastava S."/>
            <person name="Singh M."/>
            <person name="Sahoo L."/>
            <person name="Jayasankar P."/>
            <person name="Meher P.K."/>
            <person name="Koringa P.G."/>
            <person name="Iquebal M.A."/>
            <person name="Das S.P."/>
            <person name="Bit A."/>
            <person name="Patnaik S."/>
            <person name="Patel N."/>
            <person name="Shah T.M."/>
            <person name="Hinsu A."/>
            <person name="Jena J.K."/>
        </authorList>
    </citation>
    <scope>NUCLEOTIDE SEQUENCE</scope>
    <source>
        <strain evidence="2">CIFAMagur01</strain>
        <tissue evidence="2">Testis</tissue>
    </source>
</reference>
<evidence type="ECO:0000313" key="3">
    <source>
        <dbReference type="Proteomes" id="UP000727407"/>
    </source>
</evidence>
<gene>
    <name evidence="2" type="ORF">DAT39_001726</name>
</gene>